<dbReference type="RefSeq" id="WP_036815874.1">
    <property type="nucleotide sequence ID" value="NZ_AVBF01000004.1"/>
</dbReference>
<comment type="caution">
    <text evidence="2">The sequence shown here is derived from an EMBL/GenBank/DDBJ whole genome shotgun (WGS) entry which is preliminary data.</text>
</comment>
<keyword evidence="1" id="KW-1133">Transmembrane helix</keyword>
<feature type="transmembrane region" description="Helical" evidence="1">
    <location>
        <begin position="6"/>
        <end position="29"/>
    </location>
</feature>
<name>A0A0A2TEJ1_9BACI</name>
<dbReference type="STRING" id="1385514.N782_09335"/>
<organism evidence="2 3">
    <name type="scientific">Pontibacillus yanchengensis Y32</name>
    <dbReference type="NCBI Taxonomy" id="1385514"/>
    <lineage>
        <taxon>Bacteria</taxon>
        <taxon>Bacillati</taxon>
        <taxon>Bacillota</taxon>
        <taxon>Bacilli</taxon>
        <taxon>Bacillales</taxon>
        <taxon>Bacillaceae</taxon>
        <taxon>Pontibacillus</taxon>
    </lineage>
</organism>
<dbReference type="Gene3D" id="1.25.10.10">
    <property type="entry name" value="Leucine-rich Repeat Variant"/>
    <property type="match status" value="1"/>
</dbReference>
<keyword evidence="3" id="KW-1185">Reference proteome</keyword>
<accession>A0A0A2TEJ1</accession>
<sequence length="388" mass="44270">MFFNLQMAYWVVYGLLAIMGILTIVIMGIKFRNARNQKKTEESLQNFQSYLDYVQSQLDEEDRLRTPNQKVGDFDKKVLQKVLIDWIQRLSGVHRDKLITLCHDLGLIDFNLKRIKSFSEFKRLDAAYYLGSMRSSKAIPHLFKMLKKNKEGSEAFIIGRSIAQAADEPKDVKEMLTYLAKEERNNYHLLADIAGESTLDLRVQYKQLLTSENKELVKLALLGLSNQTDSGMDSNVRNYVYAKDKEIRMNAVQLLITSGAWTSNDIKKMLHFNDSDVRAFVAQWIGDSGVVQFADQLREGVKDSDKIVARTCAKSLLKLGETGFIKLCDVTVQNEGQPVADLALECIQEDLKESSVQTGNIEHVTSYNQKLYLYQKYFGKDEGLTQAI</sequence>
<dbReference type="Proteomes" id="UP000030147">
    <property type="component" value="Unassembled WGS sequence"/>
</dbReference>
<dbReference type="AlphaFoldDB" id="A0A0A2TEJ1"/>
<evidence type="ECO:0008006" key="4">
    <source>
        <dbReference type="Google" id="ProtNLM"/>
    </source>
</evidence>
<evidence type="ECO:0000313" key="2">
    <source>
        <dbReference type="EMBL" id="KGP74257.1"/>
    </source>
</evidence>
<gene>
    <name evidence="2" type="ORF">N782_09335</name>
</gene>
<keyword evidence="1" id="KW-0812">Transmembrane</keyword>
<dbReference type="OrthoDB" id="2112914at2"/>
<keyword evidence="1" id="KW-0472">Membrane</keyword>
<dbReference type="InterPro" id="IPR011989">
    <property type="entry name" value="ARM-like"/>
</dbReference>
<dbReference type="InterPro" id="IPR016024">
    <property type="entry name" value="ARM-type_fold"/>
</dbReference>
<evidence type="ECO:0000313" key="3">
    <source>
        <dbReference type="Proteomes" id="UP000030147"/>
    </source>
</evidence>
<protein>
    <recommendedName>
        <fullName evidence="4">HEAT repeat domain-containing protein</fullName>
    </recommendedName>
</protein>
<evidence type="ECO:0000256" key="1">
    <source>
        <dbReference type="SAM" id="Phobius"/>
    </source>
</evidence>
<dbReference type="eggNOG" id="COG1413">
    <property type="taxonomic scope" value="Bacteria"/>
</dbReference>
<reference evidence="2 3" key="1">
    <citation type="journal article" date="2015" name="Stand. Genomic Sci.">
        <title>High quality draft genome sequence of the moderately halophilic bacterium Pontibacillus yanchengensis Y32(T) and comparison among Pontibacillus genomes.</title>
        <authorList>
            <person name="Huang J."/>
            <person name="Qiao Z.X."/>
            <person name="Tang J.W."/>
            <person name="Wang G."/>
        </authorList>
    </citation>
    <scope>NUCLEOTIDE SEQUENCE [LARGE SCALE GENOMIC DNA]</scope>
    <source>
        <strain evidence="2 3">Y32</strain>
    </source>
</reference>
<dbReference type="SUPFAM" id="SSF48371">
    <property type="entry name" value="ARM repeat"/>
    <property type="match status" value="1"/>
</dbReference>
<proteinExistence type="predicted"/>
<dbReference type="EMBL" id="AVBF01000004">
    <property type="protein sequence ID" value="KGP74257.1"/>
    <property type="molecule type" value="Genomic_DNA"/>
</dbReference>